<gene>
    <name evidence="1" type="ORF">VroAM7_15270</name>
</gene>
<dbReference type="Proteomes" id="UP000315115">
    <property type="component" value="Chromosome 1"/>
</dbReference>
<organism evidence="1 2">
    <name type="scientific">Vibrio rotiferianus</name>
    <dbReference type="NCBI Taxonomy" id="190895"/>
    <lineage>
        <taxon>Bacteria</taxon>
        <taxon>Pseudomonadati</taxon>
        <taxon>Pseudomonadota</taxon>
        <taxon>Gammaproteobacteria</taxon>
        <taxon>Vibrionales</taxon>
        <taxon>Vibrionaceae</taxon>
        <taxon>Vibrio</taxon>
    </lineage>
</organism>
<evidence type="ECO:0000313" key="2">
    <source>
        <dbReference type="Proteomes" id="UP000315115"/>
    </source>
</evidence>
<protein>
    <submittedName>
        <fullName evidence="1">Uncharacterized protein</fullName>
    </submittedName>
</protein>
<proteinExistence type="predicted"/>
<sequence length="49" mass="5553">MTVHDVAISLDKLMLKKGIAYGIDKRGRTINLISWSMSMLGHDEFMSQI</sequence>
<accession>A0A510I590</accession>
<dbReference type="EMBL" id="AP019798">
    <property type="protein sequence ID" value="BBL88874.1"/>
    <property type="molecule type" value="Genomic_DNA"/>
</dbReference>
<reference evidence="2" key="1">
    <citation type="submission" date="2019-07" db="EMBL/GenBank/DDBJ databases">
        <title>Complete Genome Sequences of Vibrion rotiferianus strain AM7.</title>
        <authorList>
            <person name="Miyazaki K."/>
            <person name="Wiseschart A."/>
            <person name="Pootanakit K."/>
            <person name="Ishimori K."/>
            <person name="Kitahara K."/>
        </authorList>
    </citation>
    <scope>NUCLEOTIDE SEQUENCE [LARGE SCALE GENOMIC DNA]</scope>
    <source>
        <strain evidence="2">AM7</strain>
    </source>
</reference>
<evidence type="ECO:0000313" key="1">
    <source>
        <dbReference type="EMBL" id="BBL88874.1"/>
    </source>
</evidence>
<dbReference type="AlphaFoldDB" id="A0A510I590"/>
<name>A0A510I590_9VIBR</name>